<dbReference type="SUPFAM" id="SSF51735">
    <property type="entry name" value="NAD(P)-binding Rossmann-fold domains"/>
    <property type="match status" value="1"/>
</dbReference>
<organism evidence="2 3">
    <name type="scientific">Nonomuraea salmonea</name>
    <dbReference type="NCBI Taxonomy" id="46181"/>
    <lineage>
        <taxon>Bacteria</taxon>
        <taxon>Bacillati</taxon>
        <taxon>Actinomycetota</taxon>
        <taxon>Actinomycetes</taxon>
        <taxon>Streptosporangiales</taxon>
        <taxon>Streptosporangiaceae</taxon>
        <taxon>Nonomuraea</taxon>
    </lineage>
</organism>
<proteinExistence type="predicted"/>
<evidence type="ECO:0000259" key="1">
    <source>
        <dbReference type="Pfam" id="PF01370"/>
    </source>
</evidence>
<reference evidence="2 3" key="1">
    <citation type="submission" date="2024-09" db="EMBL/GenBank/DDBJ databases">
        <authorList>
            <person name="Sun Q."/>
            <person name="Mori K."/>
        </authorList>
    </citation>
    <scope>NUCLEOTIDE SEQUENCE [LARGE SCALE GENOMIC DNA]</scope>
    <source>
        <strain evidence="2 3">JCM 3324</strain>
    </source>
</reference>
<accession>A0ABV5NGP8</accession>
<keyword evidence="3" id="KW-1185">Reference proteome</keyword>
<sequence>MRVLLAGATGALGSALIPMLLAEGHHVLGLTRSAAGAAQLAALGAQPVRADIMNIEELLTALEGRRADAVIHQATAITGVPFLHRHLYATDALRERGTAHLLRAAAELGARRFLTQSFFLGYGYCDHGERLLEEDHPFAVRTGHKGFDRHMISLRSNEDQVLGTPGIDGVALRYGMFYGPEPATRRLIHLARRRRLPAPSPSGTVSLIHIHDAASATLAALHRGRPGQPYNIVDDQPVTFEAYFRAVAHAAGAPPPRRVPGRLLAALPYVRSLMVTTHIRLSNRLAIGELGWTPRYPSCRDGLAALAARTASAH</sequence>
<dbReference type="EMBL" id="JBHMCF010000008">
    <property type="protein sequence ID" value="MFB9469450.1"/>
    <property type="molecule type" value="Genomic_DNA"/>
</dbReference>
<dbReference type="InterPro" id="IPR051783">
    <property type="entry name" value="NAD(P)-dependent_oxidoreduct"/>
</dbReference>
<dbReference type="InterPro" id="IPR036291">
    <property type="entry name" value="NAD(P)-bd_dom_sf"/>
</dbReference>
<evidence type="ECO:0000313" key="2">
    <source>
        <dbReference type="EMBL" id="MFB9469450.1"/>
    </source>
</evidence>
<dbReference type="PANTHER" id="PTHR48079">
    <property type="entry name" value="PROTEIN YEEZ"/>
    <property type="match status" value="1"/>
</dbReference>
<dbReference type="Pfam" id="PF01370">
    <property type="entry name" value="Epimerase"/>
    <property type="match status" value="1"/>
</dbReference>
<comment type="caution">
    <text evidence="2">The sequence shown here is derived from an EMBL/GenBank/DDBJ whole genome shotgun (WGS) entry which is preliminary data.</text>
</comment>
<dbReference type="Gene3D" id="3.40.50.720">
    <property type="entry name" value="NAD(P)-binding Rossmann-like Domain"/>
    <property type="match status" value="1"/>
</dbReference>
<protein>
    <submittedName>
        <fullName evidence="2">NAD-dependent epimerase/dehydratase family protein</fullName>
    </submittedName>
</protein>
<gene>
    <name evidence="2" type="ORF">ACFFR3_08020</name>
</gene>
<dbReference type="PANTHER" id="PTHR48079:SF6">
    <property type="entry name" value="NAD(P)-BINDING DOMAIN-CONTAINING PROTEIN-RELATED"/>
    <property type="match status" value="1"/>
</dbReference>
<dbReference type="RefSeq" id="WP_345407240.1">
    <property type="nucleotide sequence ID" value="NZ_BAAAXS010000001.1"/>
</dbReference>
<feature type="domain" description="NAD-dependent epimerase/dehydratase" evidence="1">
    <location>
        <begin position="3"/>
        <end position="232"/>
    </location>
</feature>
<evidence type="ECO:0000313" key="3">
    <source>
        <dbReference type="Proteomes" id="UP001589568"/>
    </source>
</evidence>
<dbReference type="Proteomes" id="UP001589568">
    <property type="component" value="Unassembled WGS sequence"/>
</dbReference>
<name>A0ABV5NGP8_9ACTN</name>
<dbReference type="InterPro" id="IPR001509">
    <property type="entry name" value="Epimerase_deHydtase"/>
</dbReference>